<dbReference type="AlphaFoldDB" id="A0A2V4PD26"/>
<evidence type="ECO:0000313" key="1">
    <source>
        <dbReference type="EMBL" id="RMO28005.1"/>
    </source>
</evidence>
<dbReference type="RefSeq" id="WP_003347557.1">
    <property type="nucleotide sequence ID" value="NZ_QJTX01000035.1"/>
</dbReference>
<name>A0A2V4PD26_PSESJ</name>
<gene>
    <name evidence="1" type="ORF">ALQ44_00871</name>
</gene>
<protein>
    <submittedName>
        <fullName evidence="1">Uncharacterized protein</fullName>
    </submittedName>
</protein>
<proteinExistence type="predicted"/>
<comment type="caution">
    <text evidence="1">The sequence shown here is derived from an EMBL/GenBank/DDBJ whole genome shotgun (WGS) entry which is preliminary data.</text>
</comment>
<dbReference type="Proteomes" id="UP000276886">
    <property type="component" value="Unassembled WGS sequence"/>
</dbReference>
<accession>A0A2V4PD26</accession>
<reference evidence="1 2" key="1">
    <citation type="submission" date="2018-08" db="EMBL/GenBank/DDBJ databases">
        <title>Recombination of ecologically and evolutionarily significant loci maintains genetic cohesion in the Pseudomonas syringae species complex.</title>
        <authorList>
            <person name="Dillon M."/>
            <person name="Thakur S."/>
            <person name="Almeida R.N.D."/>
            <person name="Weir B.S."/>
            <person name="Guttman D.S."/>
        </authorList>
    </citation>
    <scope>NUCLEOTIDE SEQUENCE [LARGE SCALE GENOMIC DNA]</scope>
    <source>
        <strain evidence="1 2">ICMP 2788</strain>
    </source>
</reference>
<organism evidence="1 2">
    <name type="scientific">Pseudomonas syringae pv. pisi</name>
    <dbReference type="NCBI Taxonomy" id="59510"/>
    <lineage>
        <taxon>Bacteria</taxon>
        <taxon>Pseudomonadati</taxon>
        <taxon>Pseudomonadota</taxon>
        <taxon>Gammaproteobacteria</taxon>
        <taxon>Pseudomonadales</taxon>
        <taxon>Pseudomonadaceae</taxon>
        <taxon>Pseudomonas</taxon>
        <taxon>Pseudomonas syringae</taxon>
    </lineage>
</organism>
<evidence type="ECO:0000313" key="2">
    <source>
        <dbReference type="Proteomes" id="UP000276886"/>
    </source>
</evidence>
<dbReference type="EMBL" id="RBPQ01000125">
    <property type="protein sequence ID" value="RMO28005.1"/>
    <property type="molecule type" value="Genomic_DNA"/>
</dbReference>
<sequence length="288" mass="31327">MHETLKIKINFAKERQRPAEVFQAMSSYIEAYQAIGQVLANSLGGRDEFALQLVNVETGSVASVLKAVPGLLSEWLGNALIQSGVSLAASLSDIESTDTEEEVNKLASELETQLAKSGTGQMADPSIDRHEFAIALSKLSEANKRLIPGESASASIVGTDKVTQINTHWRFNGNPSEMFLGTTEAHHVVDKLYVRAPINIGKGAWSMVSITTHSRYDARISDLAWLENYQGGLIQAIGPKDVMEAEVSLDIHTPPPGKGKPFISNAKIVRVLKIHRDVGLQHETSPLY</sequence>